<comment type="caution">
    <text evidence="1">The sequence shown here is derived from an EMBL/GenBank/DDBJ whole genome shotgun (WGS) entry which is preliminary data.</text>
</comment>
<organism evidence="1 2">
    <name type="scientific">Kineosporia succinea</name>
    <dbReference type="NCBI Taxonomy" id="84632"/>
    <lineage>
        <taxon>Bacteria</taxon>
        <taxon>Bacillati</taxon>
        <taxon>Actinomycetota</taxon>
        <taxon>Actinomycetes</taxon>
        <taxon>Kineosporiales</taxon>
        <taxon>Kineosporiaceae</taxon>
        <taxon>Kineosporia</taxon>
    </lineage>
</organism>
<protein>
    <submittedName>
        <fullName evidence="1">Uncharacterized protein</fullName>
    </submittedName>
</protein>
<accession>A0ABT9PB58</accession>
<keyword evidence="2" id="KW-1185">Reference proteome</keyword>
<evidence type="ECO:0000313" key="2">
    <source>
        <dbReference type="Proteomes" id="UP001235712"/>
    </source>
</evidence>
<evidence type="ECO:0000313" key="1">
    <source>
        <dbReference type="EMBL" id="MDP9829939.1"/>
    </source>
</evidence>
<proteinExistence type="predicted"/>
<sequence length="96" mass="10982">MGWKWAPFFVMEWLGAAGIEPHEVMQVLEAHRRWPRAAVSTSNGLRPLTIWARTRGGRALMVAVRRLDGRDWEIVGARALSDAELAELEKWEADRD</sequence>
<reference evidence="1 2" key="1">
    <citation type="submission" date="2023-07" db="EMBL/GenBank/DDBJ databases">
        <title>Sequencing the genomes of 1000 actinobacteria strains.</title>
        <authorList>
            <person name="Klenk H.-P."/>
        </authorList>
    </citation>
    <scope>NUCLEOTIDE SEQUENCE [LARGE SCALE GENOMIC DNA]</scope>
    <source>
        <strain evidence="1 2">DSM 44388</strain>
    </source>
</reference>
<dbReference type="RefSeq" id="WP_307248636.1">
    <property type="nucleotide sequence ID" value="NZ_JAUSQZ010000001.1"/>
</dbReference>
<name>A0ABT9PB58_9ACTN</name>
<gene>
    <name evidence="1" type="ORF">J2S57_005688</name>
</gene>
<dbReference type="EMBL" id="JAUSQZ010000001">
    <property type="protein sequence ID" value="MDP9829939.1"/>
    <property type="molecule type" value="Genomic_DNA"/>
</dbReference>
<dbReference type="Proteomes" id="UP001235712">
    <property type="component" value="Unassembled WGS sequence"/>
</dbReference>